<dbReference type="Proteomes" id="UP000232163">
    <property type="component" value="Unassembled WGS sequence"/>
</dbReference>
<dbReference type="CDD" id="cd07313">
    <property type="entry name" value="terB_like_2"/>
    <property type="match status" value="1"/>
</dbReference>
<evidence type="ECO:0000313" key="2">
    <source>
        <dbReference type="EMBL" id="PIO43966.1"/>
    </source>
</evidence>
<protein>
    <recommendedName>
        <fullName evidence="1">Co-chaperone DjlA N-terminal domain-containing protein</fullName>
    </recommendedName>
</protein>
<gene>
    <name evidence="2" type="ORF">B5P45_15440</name>
</gene>
<keyword evidence="3" id="KW-1185">Reference proteome</keyword>
<reference evidence="3" key="1">
    <citation type="journal article" date="2017" name="Int J Environ Stud">
        <title>Does the Miocene-Pliocene relict legume Oxytropis triphylla form nitrogen-fixing nodules with a combination of bacterial strains?</title>
        <authorList>
            <person name="Safronova V."/>
            <person name="Belimov A."/>
            <person name="Sazanova A."/>
            <person name="Kuznetsova I."/>
            <person name="Popova J."/>
            <person name="Andronov E."/>
            <person name="Verkhozina A."/>
            <person name="Tikhonovich I."/>
        </authorList>
    </citation>
    <scope>NUCLEOTIDE SEQUENCE [LARGE SCALE GENOMIC DNA]</scope>
    <source>
        <strain evidence="3">Tri-38</strain>
    </source>
</reference>
<evidence type="ECO:0000313" key="3">
    <source>
        <dbReference type="Proteomes" id="UP000232163"/>
    </source>
</evidence>
<name>A0A2N9VWU8_9HYPH</name>
<dbReference type="SUPFAM" id="SSF158682">
    <property type="entry name" value="TerB-like"/>
    <property type="match status" value="1"/>
</dbReference>
<dbReference type="AlphaFoldDB" id="A0A2N9VWU8"/>
<dbReference type="Pfam" id="PF05099">
    <property type="entry name" value="TerB"/>
    <property type="match status" value="1"/>
</dbReference>
<dbReference type="EMBL" id="MZMT01000035">
    <property type="protein sequence ID" value="PIO43966.1"/>
    <property type="molecule type" value="Genomic_DNA"/>
</dbReference>
<sequence>MLDSLVTFFKSLPTGESGKGHFSRNDPRVAAAALLFHVMDADGERGKDERKRISQLISEAYGLKGEALKRLLNDGEQADQEAVDLYSFTSVIKRNLDEEARIRFIELMWDVVFADGSAHELEDNVVWRVAELIGVSTRDRVTMKRQAALRAKQTAQEE</sequence>
<feature type="domain" description="Co-chaperone DjlA N-terminal" evidence="1">
    <location>
        <begin position="29"/>
        <end position="143"/>
    </location>
</feature>
<dbReference type="InterPro" id="IPR007791">
    <property type="entry name" value="DjlA_N"/>
</dbReference>
<proteinExistence type="predicted"/>
<evidence type="ECO:0000259" key="1">
    <source>
        <dbReference type="Pfam" id="PF05099"/>
    </source>
</evidence>
<dbReference type="InterPro" id="IPR029024">
    <property type="entry name" value="TerB-like"/>
</dbReference>
<organism evidence="2 3">
    <name type="scientific">Phyllobacterium zundukense</name>
    <dbReference type="NCBI Taxonomy" id="1867719"/>
    <lineage>
        <taxon>Bacteria</taxon>
        <taxon>Pseudomonadati</taxon>
        <taxon>Pseudomonadota</taxon>
        <taxon>Alphaproteobacteria</taxon>
        <taxon>Hyphomicrobiales</taxon>
        <taxon>Phyllobacteriaceae</taxon>
        <taxon>Phyllobacterium</taxon>
    </lineage>
</organism>
<dbReference type="Gene3D" id="1.10.3680.10">
    <property type="entry name" value="TerB-like"/>
    <property type="match status" value="1"/>
</dbReference>
<dbReference type="RefSeq" id="WP_100022292.1">
    <property type="nucleotide sequence ID" value="NZ_MZMT01000035.1"/>
</dbReference>
<comment type="caution">
    <text evidence="2">The sequence shown here is derived from an EMBL/GenBank/DDBJ whole genome shotgun (WGS) entry which is preliminary data.</text>
</comment>
<accession>A0A2N9VWU8</accession>